<gene>
    <name evidence="3" type="ORF">GCM10022268_31230</name>
</gene>
<organism evidence="3 4">
    <name type="scientific">Sphingomonas cynarae</name>
    <dbReference type="NCBI Taxonomy" id="930197"/>
    <lineage>
        <taxon>Bacteria</taxon>
        <taxon>Pseudomonadati</taxon>
        <taxon>Pseudomonadota</taxon>
        <taxon>Alphaproteobacteria</taxon>
        <taxon>Sphingomonadales</taxon>
        <taxon>Sphingomonadaceae</taxon>
        <taxon>Sphingomonas</taxon>
    </lineage>
</organism>
<feature type="chain" id="PRO_5046414607" evidence="1">
    <location>
        <begin position="28"/>
        <end position="373"/>
    </location>
</feature>
<dbReference type="InterPro" id="IPR006311">
    <property type="entry name" value="TAT_signal"/>
</dbReference>
<dbReference type="Proteomes" id="UP001500523">
    <property type="component" value="Unassembled WGS sequence"/>
</dbReference>
<dbReference type="SUPFAM" id="SSF56601">
    <property type="entry name" value="beta-lactamase/transpeptidase-like"/>
    <property type="match status" value="1"/>
</dbReference>
<dbReference type="GO" id="GO:0016787">
    <property type="term" value="F:hydrolase activity"/>
    <property type="evidence" value="ECO:0007669"/>
    <property type="project" value="UniProtKB-KW"/>
</dbReference>
<comment type="caution">
    <text evidence="3">The sequence shown here is derived from an EMBL/GenBank/DDBJ whole genome shotgun (WGS) entry which is preliminary data.</text>
</comment>
<evidence type="ECO:0000259" key="2">
    <source>
        <dbReference type="Pfam" id="PF00144"/>
    </source>
</evidence>
<sequence>MTPSRRTMLQGAIGGAWAFAATAGARASVASPFPIDTWMALASVPGASWAMLGRSGLTTAATGYAKAGETQATTDTLFEAASLSKPVLAAAIHDLARERLIDLDEPIARHVDFTSDPATRTVTPRHLLSHSSGLPNWRTEAGSALVSRFEPGSAFRYSGEGFVLLGHLAEAVTGRTAAETVRSRVLAPAGMSSSTYGWRAMDDPAVAWPHDAGGDVMPDRGPEAFRRAQQAGPAGLVEAWTQDDRIAMAKRLGKPALPIFMMPNMAAGLWTTAADYARFLRYARRFPAMNTPTIGVEGNLKWGLGWGLEMAGTGRFAWHWGANDGVANIFVLDLNTGDGLVVLTNGAGGQRVYERAARVRFKREFDAFTWLQP</sequence>
<keyword evidence="4" id="KW-1185">Reference proteome</keyword>
<feature type="domain" description="Beta-lactamase-related" evidence="2">
    <location>
        <begin position="42"/>
        <end position="358"/>
    </location>
</feature>
<protein>
    <submittedName>
        <fullName evidence="3">Serine hydrolase domain-containing protein</fullName>
    </submittedName>
</protein>
<keyword evidence="1" id="KW-0732">Signal</keyword>
<feature type="signal peptide" evidence="1">
    <location>
        <begin position="1"/>
        <end position="27"/>
    </location>
</feature>
<dbReference type="Gene3D" id="3.40.710.10">
    <property type="entry name" value="DD-peptidase/beta-lactamase superfamily"/>
    <property type="match status" value="2"/>
</dbReference>
<evidence type="ECO:0000256" key="1">
    <source>
        <dbReference type="SAM" id="SignalP"/>
    </source>
</evidence>
<name>A0ABP7ENL0_9SPHN</name>
<dbReference type="InterPro" id="IPR050789">
    <property type="entry name" value="Diverse_Enzym_Activities"/>
</dbReference>
<dbReference type="PANTHER" id="PTHR43283:SF18">
    <property type="match status" value="1"/>
</dbReference>
<proteinExistence type="predicted"/>
<dbReference type="InterPro" id="IPR001466">
    <property type="entry name" value="Beta-lactam-related"/>
</dbReference>
<evidence type="ECO:0000313" key="4">
    <source>
        <dbReference type="Proteomes" id="UP001500523"/>
    </source>
</evidence>
<evidence type="ECO:0000313" key="3">
    <source>
        <dbReference type="EMBL" id="GAA3720676.1"/>
    </source>
</evidence>
<keyword evidence="3" id="KW-0378">Hydrolase</keyword>
<accession>A0ABP7ENL0</accession>
<dbReference type="EMBL" id="BAABBF010000008">
    <property type="protein sequence ID" value="GAA3720676.1"/>
    <property type="molecule type" value="Genomic_DNA"/>
</dbReference>
<dbReference type="PROSITE" id="PS51318">
    <property type="entry name" value="TAT"/>
    <property type="match status" value="1"/>
</dbReference>
<dbReference type="RefSeq" id="WP_344694325.1">
    <property type="nucleotide sequence ID" value="NZ_BAABBF010000008.1"/>
</dbReference>
<reference evidence="4" key="1">
    <citation type="journal article" date="2019" name="Int. J. Syst. Evol. Microbiol.">
        <title>The Global Catalogue of Microorganisms (GCM) 10K type strain sequencing project: providing services to taxonomists for standard genome sequencing and annotation.</title>
        <authorList>
            <consortium name="The Broad Institute Genomics Platform"/>
            <consortium name="The Broad Institute Genome Sequencing Center for Infectious Disease"/>
            <person name="Wu L."/>
            <person name="Ma J."/>
        </authorList>
    </citation>
    <scope>NUCLEOTIDE SEQUENCE [LARGE SCALE GENOMIC DNA]</scope>
    <source>
        <strain evidence="4">JCM 17498</strain>
    </source>
</reference>
<dbReference type="PANTHER" id="PTHR43283">
    <property type="entry name" value="BETA-LACTAMASE-RELATED"/>
    <property type="match status" value="1"/>
</dbReference>
<dbReference type="Pfam" id="PF00144">
    <property type="entry name" value="Beta-lactamase"/>
    <property type="match status" value="1"/>
</dbReference>
<dbReference type="InterPro" id="IPR012338">
    <property type="entry name" value="Beta-lactam/transpept-like"/>
</dbReference>